<dbReference type="Proteomes" id="UP000326939">
    <property type="component" value="Chromosome 7"/>
</dbReference>
<name>A0A5N5M197_9ROSI</name>
<sequence>MKGLLGFLNFHQSLKERISHFVRDFLKWEQINVVLVEDGVEYVIDGWGKQSSTVKGNLVVESDKLLKIWCGFAASGEAKCWVFYTRLCDGQCRVRKVELRLNCVGFGRRVSLVVAVLYAILGGTIKLLGIQCTLTMRLFAMKNAKTKSQMDLVEQSN</sequence>
<evidence type="ECO:0000313" key="2">
    <source>
        <dbReference type="EMBL" id="KAB5547983.1"/>
    </source>
</evidence>
<dbReference type="AlphaFoldDB" id="A0A5N5M197"/>
<reference evidence="3" key="1">
    <citation type="journal article" date="2019" name="Gigascience">
        <title>De novo genome assembly of the endangered Acer yangbiense, a plant species with extremely small populations endemic to Yunnan Province, China.</title>
        <authorList>
            <person name="Yang J."/>
            <person name="Wariss H.M."/>
            <person name="Tao L."/>
            <person name="Zhang R."/>
            <person name="Yun Q."/>
            <person name="Hollingsworth P."/>
            <person name="Dao Z."/>
            <person name="Luo G."/>
            <person name="Guo H."/>
            <person name="Ma Y."/>
            <person name="Sun W."/>
        </authorList>
    </citation>
    <scope>NUCLEOTIDE SEQUENCE [LARGE SCALE GENOMIC DNA]</scope>
    <source>
        <strain evidence="3">cv. br00</strain>
    </source>
</reference>
<accession>A0A5N5M197</accession>
<comment type="caution">
    <text evidence="2">The sequence shown here is derived from an EMBL/GenBank/DDBJ whole genome shotgun (WGS) entry which is preliminary data.</text>
</comment>
<gene>
    <name evidence="2" type="ORF">DKX38_011389</name>
</gene>
<keyword evidence="1" id="KW-1133">Transmembrane helix</keyword>
<dbReference type="EMBL" id="VDCV01000007">
    <property type="protein sequence ID" value="KAB5547983.1"/>
    <property type="molecule type" value="Genomic_DNA"/>
</dbReference>
<feature type="transmembrane region" description="Helical" evidence="1">
    <location>
        <begin position="115"/>
        <end position="140"/>
    </location>
</feature>
<proteinExistence type="predicted"/>
<keyword evidence="1" id="KW-0472">Membrane</keyword>
<evidence type="ECO:0008006" key="4">
    <source>
        <dbReference type="Google" id="ProtNLM"/>
    </source>
</evidence>
<evidence type="ECO:0000313" key="3">
    <source>
        <dbReference type="Proteomes" id="UP000326939"/>
    </source>
</evidence>
<evidence type="ECO:0000256" key="1">
    <source>
        <dbReference type="SAM" id="Phobius"/>
    </source>
</evidence>
<keyword evidence="3" id="KW-1185">Reference proteome</keyword>
<organism evidence="2 3">
    <name type="scientific">Salix brachista</name>
    <dbReference type="NCBI Taxonomy" id="2182728"/>
    <lineage>
        <taxon>Eukaryota</taxon>
        <taxon>Viridiplantae</taxon>
        <taxon>Streptophyta</taxon>
        <taxon>Embryophyta</taxon>
        <taxon>Tracheophyta</taxon>
        <taxon>Spermatophyta</taxon>
        <taxon>Magnoliopsida</taxon>
        <taxon>eudicotyledons</taxon>
        <taxon>Gunneridae</taxon>
        <taxon>Pentapetalae</taxon>
        <taxon>rosids</taxon>
        <taxon>fabids</taxon>
        <taxon>Malpighiales</taxon>
        <taxon>Salicaceae</taxon>
        <taxon>Saliceae</taxon>
        <taxon>Salix</taxon>
    </lineage>
</organism>
<protein>
    <recommendedName>
        <fullName evidence="4">Transmembrane protein</fullName>
    </recommendedName>
</protein>
<keyword evidence="1" id="KW-0812">Transmembrane</keyword>